<organism evidence="2 3">
    <name type="scientific">Colletotrichum lupini</name>
    <dbReference type="NCBI Taxonomy" id="145971"/>
    <lineage>
        <taxon>Eukaryota</taxon>
        <taxon>Fungi</taxon>
        <taxon>Dikarya</taxon>
        <taxon>Ascomycota</taxon>
        <taxon>Pezizomycotina</taxon>
        <taxon>Sordariomycetes</taxon>
        <taxon>Hypocreomycetidae</taxon>
        <taxon>Glomerellales</taxon>
        <taxon>Glomerellaceae</taxon>
        <taxon>Colletotrichum</taxon>
        <taxon>Colletotrichum acutatum species complex</taxon>
    </lineage>
</organism>
<evidence type="ECO:0000256" key="1">
    <source>
        <dbReference type="SAM" id="MobiDB-lite"/>
    </source>
</evidence>
<dbReference type="AlphaFoldDB" id="A0A9Q8T481"/>
<keyword evidence="3" id="KW-1185">Reference proteome</keyword>
<dbReference type="GeneID" id="73348353"/>
<dbReference type="KEGG" id="clup:CLUP02_14415"/>
<reference evidence="2" key="1">
    <citation type="journal article" date="2021" name="Mol. Plant Microbe Interact.">
        <title>Complete Genome Sequence of the Plant-Pathogenic Fungus Colletotrichum lupini.</title>
        <authorList>
            <person name="Baroncelli R."/>
            <person name="Pensec F."/>
            <person name="Da Lio D."/>
            <person name="Boufleur T."/>
            <person name="Vicente I."/>
            <person name="Sarrocco S."/>
            <person name="Picot A."/>
            <person name="Baraldi E."/>
            <person name="Sukno S."/>
            <person name="Thon M."/>
            <person name="Le Floch G."/>
        </authorList>
    </citation>
    <scope>NUCLEOTIDE SEQUENCE</scope>
    <source>
        <strain evidence="2">IMI 504893</strain>
    </source>
</reference>
<feature type="compositionally biased region" description="Polar residues" evidence="1">
    <location>
        <begin position="70"/>
        <end position="84"/>
    </location>
</feature>
<feature type="region of interest" description="Disordered" evidence="1">
    <location>
        <begin position="1"/>
        <end position="86"/>
    </location>
</feature>
<dbReference type="EMBL" id="CP019479">
    <property type="protein sequence ID" value="UQC88888.1"/>
    <property type="molecule type" value="Genomic_DNA"/>
</dbReference>
<gene>
    <name evidence="2" type="ORF">CLUP02_14415</name>
</gene>
<accession>A0A9Q8T481</accession>
<name>A0A9Q8T481_9PEZI</name>
<dbReference type="RefSeq" id="XP_049150489.1">
    <property type="nucleotide sequence ID" value="XM_049293343.1"/>
</dbReference>
<protein>
    <submittedName>
        <fullName evidence="2">Uncharacterized protein</fullName>
    </submittedName>
</protein>
<sequence>MHQQTHNTRGNPDHKRDLTPCGEPSTYTKSAAPPHHHDHPQWPPSPDSSSLVAHPGFGDPGGNGAHQRGTEGQNTKQLHRQPSPNHALPRYTLAWRLVSTCRLSLTHFLTCASHSHSQSSLVFVDIFFLQSQYLDSHTMISFFSVKSHPLHSAPPPGQAARRTFHSVPSPIVSSRRRRLPRLSQKMLSKRHNGCSWALNLECHSIFLTPHHDLSQRSTPSISECPETLKDRSLMHSGIYMDIPLINRLICTLCKQSRNSAASVSTLASHERSPVLAALCYQNPDSFPLTSHSLFASMADRHSYHASRRHKFGHRGILFWVLKRLFVATKKGQLVPITFANRAEVVNETHSGNVRSEATLKVFTLTP</sequence>
<feature type="compositionally biased region" description="Polar residues" evidence="1">
    <location>
        <begin position="1"/>
        <end position="10"/>
    </location>
</feature>
<evidence type="ECO:0000313" key="3">
    <source>
        <dbReference type="Proteomes" id="UP000830671"/>
    </source>
</evidence>
<evidence type="ECO:0000313" key="2">
    <source>
        <dbReference type="EMBL" id="UQC88888.1"/>
    </source>
</evidence>
<proteinExistence type="predicted"/>
<dbReference type="Proteomes" id="UP000830671">
    <property type="component" value="Chromosome 7"/>
</dbReference>